<evidence type="ECO:0000256" key="1">
    <source>
        <dbReference type="ARBA" id="ARBA00004496"/>
    </source>
</evidence>
<proteinExistence type="predicted"/>
<evidence type="ECO:0000259" key="7">
    <source>
        <dbReference type="PROSITE" id="PS51094"/>
    </source>
</evidence>
<dbReference type="PROSITE" id="PS51094">
    <property type="entry name" value="PTS_EIIA_TYPE_2"/>
    <property type="match status" value="1"/>
</dbReference>
<keyword evidence="4" id="KW-0808">Transferase</keyword>
<dbReference type="eggNOG" id="COG1762">
    <property type="taxonomic scope" value="Bacteria"/>
</dbReference>
<comment type="caution">
    <text evidence="8">The sequence shown here is derived from an EMBL/GenBank/DDBJ whole genome shotgun (WGS) entry which is preliminary data.</text>
</comment>
<evidence type="ECO:0000313" key="8">
    <source>
        <dbReference type="EMBL" id="KGT93010.1"/>
    </source>
</evidence>
<organism evidence="8 9">
    <name type="scientific">Erwinia typographi</name>
    <dbReference type="NCBI Taxonomy" id="371042"/>
    <lineage>
        <taxon>Bacteria</taxon>
        <taxon>Pseudomonadati</taxon>
        <taxon>Pseudomonadota</taxon>
        <taxon>Gammaproteobacteria</taxon>
        <taxon>Enterobacterales</taxon>
        <taxon>Erwiniaceae</taxon>
        <taxon>Erwinia</taxon>
    </lineage>
</organism>
<dbReference type="GO" id="GO:0016301">
    <property type="term" value="F:kinase activity"/>
    <property type="evidence" value="ECO:0007669"/>
    <property type="project" value="UniProtKB-KW"/>
</dbReference>
<dbReference type="AlphaFoldDB" id="A0A0A3Z2E9"/>
<evidence type="ECO:0000256" key="3">
    <source>
        <dbReference type="ARBA" id="ARBA00022490"/>
    </source>
</evidence>
<evidence type="ECO:0000256" key="4">
    <source>
        <dbReference type="ARBA" id="ARBA00022679"/>
    </source>
</evidence>
<keyword evidence="5" id="KW-0598">Phosphotransferase system</keyword>
<dbReference type="EMBL" id="JRUQ01000038">
    <property type="protein sequence ID" value="KGT93010.1"/>
    <property type="molecule type" value="Genomic_DNA"/>
</dbReference>
<dbReference type="InterPro" id="IPR051351">
    <property type="entry name" value="Ascorbate-PTS_EIIA_comp"/>
</dbReference>
<accession>A0A0A3Z2E9</accession>
<keyword evidence="6" id="KW-0418">Kinase</keyword>
<dbReference type="InterPro" id="IPR016152">
    <property type="entry name" value="PTrfase/Anion_transptr"/>
</dbReference>
<dbReference type="RefSeq" id="WP_034893009.1">
    <property type="nucleotide sequence ID" value="NZ_JRUQ01000038.1"/>
</dbReference>
<comment type="subcellular location">
    <subcellularLocation>
        <location evidence="1">Cytoplasm</location>
    </subcellularLocation>
</comment>
<feature type="domain" description="PTS EIIA type-2" evidence="7">
    <location>
        <begin position="4"/>
        <end position="146"/>
    </location>
</feature>
<dbReference type="SUPFAM" id="SSF55804">
    <property type="entry name" value="Phoshotransferase/anion transport protein"/>
    <property type="match status" value="1"/>
</dbReference>
<keyword evidence="2" id="KW-0813">Transport</keyword>
<gene>
    <name evidence="8" type="primary">cmtB</name>
    <name evidence="8" type="ORF">NG99_12425</name>
</gene>
<reference evidence="8 9" key="1">
    <citation type="submission" date="2014-10" db="EMBL/GenBank/DDBJ databases">
        <title>Genome sequence of Erwinia typographi M043b.</title>
        <authorList>
            <person name="Chan K.-G."/>
            <person name="Tan W.-S."/>
        </authorList>
    </citation>
    <scope>NUCLEOTIDE SEQUENCE [LARGE SCALE GENOMIC DNA]</scope>
    <source>
        <strain evidence="8 9">M043b</strain>
    </source>
</reference>
<dbReference type="GO" id="GO:0009401">
    <property type="term" value="P:phosphoenolpyruvate-dependent sugar phosphotransferase system"/>
    <property type="evidence" value="ECO:0007669"/>
    <property type="project" value="UniProtKB-KW"/>
</dbReference>
<keyword evidence="3" id="KW-0963">Cytoplasm</keyword>
<evidence type="ECO:0000256" key="5">
    <source>
        <dbReference type="ARBA" id="ARBA00022683"/>
    </source>
</evidence>
<dbReference type="PANTHER" id="PTHR36203:SF4">
    <property type="entry name" value="MANNITOL-SPECIFIC CRYPTIC PHOSPHOTRANSFERASE ENZYME IIA COMPONENT"/>
    <property type="match status" value="1"/>
</dbReference>
<name>A0A0A3Z2E9_9GAMM</name>
<sequence>MITELLTEERIAVVDDVSDWQSAIALAVAPLIADGTVRESYLQAIIENTFSNGPYYVLAPGIAMPHARPETGVNQNGLAFLLVKNGVNFPDQADPVKLHFLLAARAPHQHIDLITQLSELFCSETDLDALFNANDVAEVLKVISRY</sequence>
<evidence type="ECO:0000313" key="9">
    <source>
        <dbReference type="Proteomes" id="UP000030351"/>
    </source>
</evidence>
<dbReference type="OrthoDB" id="1634238at2"/>
<dbReference type="Proteomes" id="UP000030351">
    <property type="component" value="Unassembled WGS sequence"/>
</dbReference>
<dbReference type="Pfam" id="PF00359">
    <property type="entry name" value="PTS_EIIA_2"/>
    <property type="match status" value="1"/>
</dbReference>
<dbReference type="InterPro" id="IPR002178">
    <property type="entry name" value="PTS_EIIA_type-2_dom"/>
</dbReference>
<dbReference type="GO" id="GO:0005737">
    <property type="term" value="C:cytoplasm"/>
    <property type="evidence" value="ECO:0007669"/>
    <property type="project" value="UniProtKB-SubCell"/>
</dbReference>
<keyword evidence="9" id="KW-1185">Reference proteome</keyword>
<evidence type="ECO:0000256" key="2">
    <source>
        <dbReference type="ARBA" id="ARBA00022448"/>
    </source>
</evidence>
<dbReference type="CDD" id="cd00211">
    <property type="entry name" value="PTS_IIA_fru"/>
    <property type="match status" value="1"/>
</dbReference>
<dbReference type="PANTHER" id="PTHR36203">
    <property type="entry name" value="ASCORBATE-SPECIFIC PTS SYSTEM EIIA COMPONENT"/>
    <property type="match status" value="1"/>
</dbReference>
<evidence type="ECO:0000256" key="6">
    <source>
        <dbReference type="ARBA" id="ARBA00022777"/>
    </source>
</evidence>
<protein>
    <submittedName>
        <fullName evidence="8">PTS system mannitol-specific transporter subunit IIA</fullName>
    </submittedName>
</protein>
<dbReference type="STRING" id="371042.NG99_12425"/>
<dbReference type="Gene3D" id="3.40.930.10">
    <property type="entry name" value="Mannitol-specific EII, Chain A"/>
    <property type="match status" value="1"/>
</dbReference>